<sequence length="175" mass="19670">MSSLRSFIISAVFLFTFISTAQEGLMVAMGPTVTSSTSLTGINLRAYLGTSPTFCFGPEVSVFPYQTTSDEYETNLFEVNFNAHYVFELAHRFGVYPLSGFNYTNENERSLMHSDEVEKHNALGINYGLGTHYSINRVLLFAEFKGVISELSDEFFTIGAVILLKKPQKKLHHEQ</sequence>
<evidence type="ECO:0008006" key="3">
    <source>
        <dbReference type="Google" id="ProtNLM"/>
    </source>
</evidence>
<dbReference type="RefSeq" id="WP_311349006.1">
    <property type="nucleotide sequence ID" value="NZ_JAVRHR010000001.1"/>
</dbReference>
<comment type="caution">
    <text evidence="1">The sequence shown here is derived from an EMBL/GenBank/DDBJ whole genome shotgun (WGS) entry which is preliminary data.</text>
</comment>
<gene>
    <name evidence="1" type="ORF">RM706_00240</name>
</gene>
<dbReference type="InterPro" id="IPR011250">
    <property type="entry name" value="OMP/PagP_B-barrel"/>
</dbReference>
<evidence type="ECO:0000313" key="1">
    <source>
        <dbReference type="EMBL" id="MDT0605434.1"/>
    </source>
</evidence>
<proteinExistence type="predicted"/>
<dbReference type="SUPFAM" id="SSF56925">
    <property type="entry name" value="OMPA-like"/>
    <property type="match status" value="1"/>
</dbReference>
<dbReference type="Proteomes" id="UP001255246">
    <property type="component" value="Unassembled WGS sequence"/>
</dbReference>
<name>A0ABU3A5J7_9FLAO</name>
<organism evidence="1 2">
    <name type="scientific">Croceitalea rosinachiae</name>
    <dbReference type="NCBI Taxonomy" id="3075596"/>
    <lineage>
        <taxon>Bacteria</taxon>
        <taxon>Pseudomonadati</taxon>
        <taxon>Bacteroidota</taxon>
        <taxon>Flavobacteriia</taxon>
        <taxon>Flavobacteriales</taxon>
        <taxon>Flavobacteriaceae</taxon>
        <taxon>Croceitalea</taxon>
    </lineage>
</organism>
<dbReference type="Gene3D" id="2.40.160.20">
    <property type="match status" value="1"/>
</dbReference>
<reference evidence="1 2" key="1">
    <citation type="submission" date="2023-09" db="EMBL/GenBank/DDBJ databases">
        <authorList>
            <person name="Rey-Velasco X."/>
        </authorList>
    </citation>
    <scope>NUCLEOTIDE SEQUENCE [LARGE SCALE GENOMIC DNA]</scope>
    <source>
        <strain evidence="1 2">F388</strain>
    </source>
</reference>
<dbReference type="EMBL" id="JAVRHR010000001">
    <property type="protein sequence ID" value="MDT0605434.1"/>
    <property type="molecule type" value="Genomic_DNA"/>
</dbReference>
<keyword evidence="2" id="KW-1185">Reference proteome</keyword>
<evidence type="ECO:0000313" key="2">
    <source>
        <dbReference type="Proteomes" id="UP001255246"/>
    </source>
</evidence>
<protein>
    <recommendedName>
        <fullName evidence="3">Outer membrane protein beta-barrel domain-containing protein</fullName>
    </recommendedName>
</protein>
<accession>A0ABU3A5J7</accession>